<dbReference type="GeneID" id="140015127"/>
<dbReference type="PANTHER" id="PTHR32108:SF9">
    <property type="entry name" value="REVERSE TRANSCRIPTASE RNASE H-LIKE DOMAIN-CONTAINING PROTEIN"/>
    <property type="match status" value="1"/>
</dbReference>
<reference evidence="3" key="1">
    <citation type="submission" date="2025-08" db="UniProtKB">
        <authorList>
            <consortium name="RefSeq"/>
        </authorList>
    </citation>
    <scope>IDENTIFICATION</scope>
    <source>
        <tissue evidence="3">Leaves</tissue>
    </source>
</reference>
<gene>
    <name evidence="3" type="primary">LOC140015127</name>
</gene>
<dbReference type="PANTHER" id="PTHR32108">
    <property type="entry name" value="DNA-DIRECTED RNA POLYMERASE SUBUNIT ALPHA"/>
    <property type="match status" value="1"/>
</dbReference>
<accession>A0ABM4VUC2</accession>
<dbReference type="InterPro" id="IPR005162">
    <property type="entry name" value="Retrotrans_gag_dom"/>
</dbReference>
<proteinExistence type="predicted"/>
<dbReference type="RefSeq" id="XP_071923122.1">
    <property type="nucleotide sequence ID" value="XM_072067021.1"/>
</dbReference>
<sequence>MFANKLEKQVDDENLPVRLFPESLEGDALDWYSNLKPEEIKTWLNLSTPFMRQYEYNCEFAPTRTTLERTKRKPSEDYKTYSKYWRNLAGKVEPSMTEEEVVRTFIKTHDPPYFEKIFRMIGCSFSAIVNKLEEFDEFIKAGKIVNVSMLKMQLEVLQAAGKIGIMSPKTYPRGVPVGYDFQTICAYHSGSLGHSIVNYWVLKHKIQGMIDVGDIVFRKRDKIESNVSKNSLLEHKSTIRVITIDEEFEEPVEYIMDKNKVIGIVEKPFILEEELLETNGNPFILDLSESVDLTLEGIGHNKALYISIRCNEKLLPRVLIDNKSILNIRPWNTVLKLRLPDARLWPSATIITGFDVARKESMGEVDLVLEIESPQFQVVCQVIDFLRVYNVLFGGPWIHTSNAVPSSLHQKMKFIVNEQLIIMFTEDDCTMIVNFGSNGENGRKCLNSPHHVADIVSVGWIFKERIDALEASVMMVKKMIREEYEIGKRLGWNLQGILEPIEFLGNKDTFGLRFQSTTKDKKEMQAHKK</sequence>
<dbReference type="Pfam" id="PF03732">
    <property type="entry name" value="Retrotrans_gag"/>
    <property type="match status" value="1"/>
</dbReference>
<evidence type="ECO:0000313" key="3">
    <source>
        <dbReference type="RefSeq" id="XP_071923122.1"/>
    </source>
</evidence>
<evidence type="ECO:0000259" key="1">
    <source>
        <dbReference type="Pfam" id="PF03732"/>
    </source>
</evidence>
<protein>
    <recommendedName>
        <fullName evidence="1">Retrotransposon gag domain-containing protein</fullName>
    </recommendedName>
</protein>
<keyword evidence="2" id="KW-1185">Reference proteome</keyword>
<evidence type="ECO:0000313" key="2">
    <source>
        <dbReference type="Proteomes" id="UP001652660"/>
    </source>
</evidence>
<name>A0ABM4VUC2_COFAR</name>
<feature type="domain" description="Retrotransposon gag" evidence="1">
    <location>
        <begin position="18"/>
        <end position="107"/>
    </location>
</feature>
<organism evidence="2 3">
    <name type="scientific">Coffea arabica</name>
    <name type="common">Arabian coffee</name>
    <dbReference type="NCBI Taxonomy" id="13443"/>
    <lineage>
        <taxon>Eukaryota</taxon>
        <taxon>Viridiplantae</taxon>
        <taxon>Streptophyta</taxon>
        <taxon>Embryophyta</taxon>
        <taxon>Tracheophyta</taxon>
        <taxon>Spermatophyta</taxon>
        <taxon>Magnoliopsida</taxon>
        <taxon>eudicotyledons</taxon>
        <taxon>Gunneridae</taxon>
        <taxon>Pentapetalae</taxon>
        <taxon>asterids</taxon>
        <taxon>lamiids</taxon>
        <taxon>Gentianales</taxon>
        <taxon>Rubiaceae</taxon>
        <taxon>Ixoroideae</taxon>
        <taxon>Gardenieae complex</taxon>
        <taxon>Bertiereae - Coffeeae clade</taxon>
        <taxon>Coffeeae</taxon>
        <taxon>Coffea</taxon>
    </lineage>
</organism>
<dbReference type="Proteomes" id="UP001652660">
    <property type="component" value="Chromosome 10e"/>
</dbReference>